<name>A0ABW0ZQM4_9ACTN</name>
<feature type="region of interest" description="Disordered" evidence="1">
    <location>
        <begin position="1"/>
        <end position="20"/>
    </location>
</feature>
<dbReference type="EMBL" id="JBHSON010000004">
    <property type="protein sequence ID" value="MFC5744703.1"/>
    <property type="molecule type" value="Genomic_DNA"/>
</dbReference>
<gene>
    <name evidence="2" type="ORF">ACFPZN_03630</name>
</gene>
<evidence type="ECO:0000313" key="3">
    <source>
        <dbReference type="Proteomes" id="UP001596074"/>
    </source>
</evidence>
<evidence type="ECO:0000313" key="2">
    <source>
        <dbReference type="EMBL" id="MFC5744703.1"/>
    </source>
</evidence>
<dbReference type="RefSeq" id="WP_378280100.1">
    <property type="nucleotide sequence ID" value="NZ_JBHSON010000004.1"/>
</dbReference>
<accession>A0ABW0ZQM4</accession>
<organism evidence="2 3">
    <name type="scientific">Actinomadura rugatobispora</name>
    <dbReference type="NCBI Taxonomy" id="1994"/>
    <lineage>
        <taxon>Bacteria</taxon>
        <taxon>Bacillati</taxon>
        <taxon>Actinomycetota</taxon>
        <taxon>Actinomycetes</taxon>
        <taxon>Streptosporangiales</taxon>
        <taxon>Thermomonosporaceae</taxon>
        <taxon>Actinomadura</taxon>
    </lineage>
</organism>
<dbReference type="Proteomes" id="UP001596074">
    <property type="component" value="Unassembled WGS sequence"/>
</dbReference>
<evidence type="ECO:0000256" key="1">
    <source>
        <dbReference type="SAM" id="MobiDB-lite"/>
    </source>
</evidence>
<protein>
    <submittedName>
        <fullName evidence="2">Uncharacterized protein</fullName>
    </submittedName>
</protein>
<reference evidence="3" key="1">
    <citation type="journal article" date="2019" name="Int. J. Syst. Evol. Microbiol.">
        <title>The Global Catalogue of Microorganisms (GCM) 10K type strain sequencing project: providing services to taxonomists for standard genome sequencing and annotation.</title>
        <authorList>
            <consortium name="The Broad Institute Genomics Platform"/>
            <consortium name="The Broad Institute Genome Sequencing Center for Infectious Disease"/>
            <person name="Wu L."/>
            <person name="Ma J."/>
        </authorList>
    </citation>
    <scope>NUCLEOTIDE SEQUENCE [LARGE SCALE GENOMIC DNA]</scope>
    <source>
        <strain evidence="3">KCTC 42087</strain>
    </source>
</reference>
<comment type="caution">
    <text evidence="2">The sequence shown here is derived from an EMBL/GenBank/DDBJ whole genome shotgun (WGS) entry which is preliminary data.</text>
</comment>
<feature type="region of interest" description="Disordered" evidence="1">
    <location>
        <begin position="53"/>
        <end position="76"/>
    </location>
</feature>
<proteinExistence type="predicted"/>
<sequence length="76" mass="7887">MDGFRQVGSSATTAEPGKFDQRFRYHVGAEYVIVAPGSGSRRPAFDHDRLAIALSSGAGPGPTGTPARADEPSAPD</sequence>
<keyword evidence="3" id="KW-1185">Reference proteome</keyword>